<sequence>MPRTPKEADNQPRKLFLEATRTRVHLGRVIVNSAPDSRLGESEASSAARNFVAQVPEPRGYTVCLAEEKTTFFVSGDT</sequence>
<accession>A0A218ZF37</accession>
<comment type="caution">
    <text evidence="1">The sequence shown here is derived from an EMBL/GenBank/DDBJ whole genome shotgun (WGS) entry which is preliminary data.</text>
</comment>
<gene>
    <name evidence="1" type="ORF">B2J93_5325</name>
</gene>
<reference evidence="1 2" key="1">
    <citation type="submission" date="2017-04" db="EMBL/GenBank/DDBJ databases">
        <title>Draft genome sequence of Marssonina coronaria NL1: causal agent of apple blotch.</title>
        <authorList>
            <person name="Cheng Q."/>
        </authorList>
    </citation>
    <scope>NUCLEOTIDE SEQUENCE [LARGE SCALE GENOMIC DNA]</scope>
    <source>
        <strain evidence="1 2">NL1</strain>
    </source>
</reference>
<dbReference type="InParanoid" id="A0A218ZF37"/>
<proteinExistence type="predicted"/>
<evidence type="ECO:0000313" key="1">
    <source>
        <dbReference type="EMBL" id="OWP06372.1"/>
    </source>
</evidence>
<evidence type="ECO:0000313" key="2">
    <source>
        <dbReference type="Proteomes" id="UP000242519"/>
    </source>
</evidence>
<name>A0A218ZF37_9HELO</name>
<keyword evidence="2" id="KW-1185">Reference proteome</keyword>
<protein>
    <submittedName>
        <fullName evidence="1">Uncharacterized protein</fullName>
    </submittedName>
</protein>
<dbReference type="Proteomes" id="UP000242519">
    <property type="component" value="Unassembled WGS sequence"/>
</dbReference>
<organism evidence="1 2">
    <name type="scientific">Diplocarpon coronariae</name>
    <dbReference type="NCBI Taxonomy" id="2795749"/>
    <lineage>
        <taxon>Eukaryota</taxon>
        <taxon>Fungi</taxon>
        <taxon>Dikarya</taxon>
        <taxon>Ascomycota</taxon>
        <taxon>Pezizomycotina</taxon>
        <taxon>Leotiomycetes</taxon>
        <taxon>Helotiales</taxon>
        <taxon>Drepanopezizaceae</taxon>
        <taxon>Diplocarpon</taxon>
    </lineage>
</organism>
<dbReference type="AlphaFoldDB" id="A0A218ZF37"/>
<dbReference type="EMBL" id="MZNU01000047">
    <property type="protein sequence ID" value="OWP06372.1"/>
    <property type="molecule type" value="Genomic_DNA"/>
</dbReference>